<proteinExistence type="predicted"/>
<evidence type="ECO:0000256" key="4">
    <source>
        <dbReference type="ARBA" id="ARBA00023157"/>
    </source>
</evidence>
<sequence length="163" mass="16035">MQLHLFITVAAGLFLISATAQNSTGATDQQQQCLIDCSSNAFNATGCVINDTPCICASPTYFNSTVQCLQGTCGFSASDVQSIMSGYTDDCANATSSAAGHSASSTPSGSGSSKPPGSSTPSGSAPASSQSGGAPQSSAQAIGARTGLAAASVVGLVFYALLM</sequence>
<feature type="signal peptide" evidence="6">
    <location>
        <begin position="1"/>
        <end position="20"/>
    </location>
</feature>
<keyword evidence="3 6" id="KW-0732">Signal</keyword>
<feature type="domain" description="CFEM" evidence="7">
    <location>
        <begin position="5"/>
        <end position="118"/>
    </location>
</feature>
<keyword evidence="2" id="KW-0964">Secreted</keyword>
<protein>
    <recommendedName>
        <fullName evidence="7">CFEM domain-containing protein</fullName>
    </recommendedName>
</protein>
<name>A0A8H7D0W1_9AGAR</name>
<keyword evidence="4" id="KW-1015">Disulfide bond</keyword>
<comment type="caution">
    <text evidence="8">The sequence shown here is derived from an EMBL/GenBank/DDBJ whole genome shotgun (WGS) entry which is preliminary data.</text>
</comment>
<evidence type="ECO:0000313" key="8">
    <source>
        <dbReference type="EMBL" id="KAF7357864.1"/>
    </source>
</evidence>
<dbReference type="GO" id="GO:0005576">
    <property type="term" value="C:extracellular region"/>
    <property type="evidence" value="ECO:0007669"/>
    <property type="project" value="UniProtKB-SubCell"/>
</dbReference>
<evidence type="ECO:0000256" key="6">
    <source>
        <dbReference type="SAM" id="SignalP"/>
    </source>
</evidence>
<dbReference type="AlphaFoldDB" id="A0A8H7D0W1"/>
<dbReference type="EMBL" id="JACAZI010000006">
    <property type="protein sequence ID" value="KAF7357864.1"/>
    <property type="molecule type" value="Genomic_DNA"/>
</dbReference>
<dbReference type="InterPro" id="IPR008427">
    <property type="entry name" value="Extracellular_membr_CFEM_dom"/>
</dbReference>
<evidence type="ECO:0000256" key="5">
    <source>
        <dbReference type="SAM" id="MobiDB-lite"/>
    </source>
</evidence>
<feature type="chain" id="PRO_5034134564" description="CFEM domain-containing protein" evidence="6">
    <location>
        <begin position="21"/>
        <end position="163"/>
    </location>
</feature>
<dbReference type="OrthoDB" id="3043317at2759"/>
<accession>A0A8H7D0W1</accession>
<evidence type="ECO:0000259" key="7">
    <source>
        <dbReference type="PROSITE" id="PS52012"/>
    </source>
</evidence>
<dbReference type="Pfam" id="PF05730">
    <property type="entry name" value="CFEM"/>
    <property type="match status" value="1"/>
</dbReference>
<evidence type="ECO:0000256" key="3">
    <source>
        <dbReference type="ARBA" id="ARBA00022729"/>
    </source>
</evidence>
<comment type="subcellular location">
    <subcellularLocation>
        <location evidence="1">Secreted</location>
    </subcellularLocation>
</comment>
<reference evidence="8" key="1">
    <citation type="submission" date="2020-05" db="EMBL/GenBank/DDBJ databases">
        <title>Mycena genomes resolve the evolution of fungal bioluminescence.</title>
        <authorList>
            <person name="Tsai I.J."/>
        </authorList>
    </citation>
    <scope>NUCLEOTIDE SEQUENCE</scope>
    <source>
        <strain evidence="8">CCC161011</strain>
    </source>
</reference>
<keyword evidence="9" id="KW-1185">Reference proteome</keyword>
<dbReference type="PROSITE" id="PS52012">
    <property type="entry name" value="CFEM"/>
    <property type="match status" value="1"/>
</dbReference>
<dbReference type="Proteomes" id="UP000620124">
    <property type="component" value="Unassembled WGS sequence"/>
</dbReference>
<feature type="region of interest" description="Disordered" evidence="5">
    <location>
        <begin position="95"/>
        <end position="138"/>
    </location>
</feature>
<evidence type="ECO:0000256" key="1">
    <source>
        <dbReference type="ARBA" id="ARBA00004613"/>
    </source>
</evidence>
<evidence type="ECO:0000313" key="9">
    <source>
        <dbReference type="Proteomes" id="UP000620124"/>
    </source>
</evidence>
<gene>
    <name evidence="8" type="ORF">MVEN_00832600</name>
</gene>
<organism evidence="8 9">
    <name type="scientific">Mycena venus</name>
    <dbReference type="NCBI Taxonomy" id="2733690"/>
    <lineage>
        <taxon>Eukaryota</taxon>
        <taxon>Fungi</taxon>
        <taxon>Dikarya</taxon>
        <taxon>Basidiomycota</taxon>
        <taxon>Agaricomycotina</taxon>
        <taxon>Agaricomycetes</taxon>
        <taxon>Agaricomycetidae</taxon>
        <taxon>Agaricales</taxon>
        <taxon>Marasmiineae</taxon>
        <taxon>Mycenaceae</taxon>
        <taxon>Mycena</taxon>
    </lineage>
</organism>
<evidence type="ECO:0000256" key="2">
    <source>
        <dbReference type="ARBA" id="ARBA00022525"/>
    </source>
</evidence>